<dbReference type="PRINTS" id="PR01625">
    <property type="entry name" value="GSTRNSFRASEO"/>
</dbReference>
<evidence type="ECO:0000259" key="6">
    <source>
        <dbReference type="PROSITE" id="PS50405"/>
    </source>
</evidence>
<dbReference type="InterPro" id="IPR004045">
    <property type="entry name" value="Glutathione_S-Trfase_N"/>
</dbReference>
<dbReference type="SFLD" id="SFLDG01152">
    <property type="entry name" value="Main.3:_Omega-_and_Tau-like"/>
    <property type="match status" value="1"/>
</dbReference>
<dbReference type="PROSITE" id="PS50405">
    <property type="entry name" value="GST_CTER"/>
    <property type="match status" value="1"/>
</dbReference>
<dbReference type="SFLD" id="SFLDS00019">
    <property type="entry name" value="Glutathione_Transferase_(cytos"/>
    <property type="match status" value="1"/>
</dbReference>
<dbReference type="Pfam" id="PF13409">
    <property type="entry name" value="GST_N_2"/>
    <property type="match status" value="1"/>
</dbReference>
<dbReference type="PANTHER" id="PTHR43968:SF6">
    <property type="entry name" value="GLUTATHIONE S-TRANSFERASE OMEGA"/>
    <property type="match status" value="1"/>
</dbReference>
<gene>
    <name evidence="7" type="ORF">WA1_33065</name>
</gene>
<organism evidence="7 8">
    <name type="scientific">Scytonema hofmannii PCC 7110</name>
    <dbReference type="NCBI Taxonomy" id="128403"/>
    <lineage>
        <taxon>Bacteria</taxon>
        <taxon>Bacillati</taxon>
        <taxon>Cyanobacteriota</taxon>
        <taxon>Cyanophyceae</taxon>
        <taxon>Nostocales</taxon>
        <taxon>Scytonemataceae</taxon>
        <taxon>Scytonema</taxon>
    </lineage>
</organism>
<evidence type="ECO:0000313" key="8">
    <source>
        <dbReference type="Proteomes" id="UP000076925"/>
    </source>
</evidence>
<comment type="caution">
    <text evidence="7">The sequence shown here is derived from an EMBL/GenBank/DDBJ whole genome shotgun (WGS) entry which is preliminary data.</text>
</comment>
<feature type="domain" description="GST N-terminal" evidence="5">
    <location>
        <begin position="2"/>
        <end position="80"/>
    </location>
</feature>
<proteinExistence type="predicted"/>
<evidence type="ECO:0000259" key="5">
    <source>
        <dbReference type="PROSITE" id="PS50404"/>
    </source>
</evidence>
<dbReference type="Gene3D" id="3.40.30.10">
    <property type="entry name" value="Glutaredoxin"/>
    <property type="match status" value="1"/>
</dbReference>
<dbReference type="Pfam" id="PF13410">
    <property type="entry name" value="GST_C_2"/>
    <property type="match status" value="1"/>
</dbReference>
<protein>
    <recommendedName>
        <fullName evidence="1">glutathione transferase</fullName>
        <ecNumber evidence="1">2.5.1.18</ecNumber>
    </recommendedName>
</protein>
<dbReference type="EMBL" id="ANNX02000036">
    <property type="protein sequence ID" value="KYC38849.1"/>
    <property type="molecule type" value="Genomic_DNA"/>
</dbReference>
<keyword evidence="3" id="KW-0560">Oxidoreductase</keyword>
<dbReference type="GO" id="GO:0045174">
    <property type="term" value="F:glutathione dehydrogenase (ascorbate) activity"/>
    <property type="evidence" value="ECO:0007669"/>
    <property type="project" value="UniProtKB-ARBA"/>
</dbReference>
<dbReference type="RefSeq" id="WP_017749766.1">
    <property type="nucleotide sequence ID" value="NZ_KQ976354.1"/>
</dbReference>
<evidence type="ECO:0000256" key="4">
    <source>
        <dbReference type="ARBA" id="ARBA00047960"/>
    </source>
</evidence>
<dbReference type="SFLD" id="SFLDG00358">
    <property type="entry name" value="Main_(cytGST)"/>
    <property type="match status" value="1"/>
</dbReference>
<reference evidence="7 8" key="1">
    <citation type="journal article" date="2013" name="Genome Biol. Evol.">
        <title>Genomes of Stigonematalean cyanobacteria (subsection V) and the evolution of oxygenic photosynthesis from prokaryotes to plastids.</title>
        <authorList>
            <person name="Dagan T."/>
            <person name="Roettger M."/>
            <person name="Stucken K."/>
            <person name="Landan G."/>
            <person name="Koch R."/>
            <person name="Major P."/>
            <person name="Gould S.B."/>
            <person name="Goremykin V.V."/>
            <person name="Rippka R."/>
            <person name="Tandeau de Marsac N."/>
            <person name="Gugger M."/>
            <person name="Lockhart P.J."/>
            <person name="Allen J.F."/>
            <person name="Brune I."/>
            <person name="Maus I."/>
            <person name="Puhler A."/>
            <person name="Martin W.F."/>
        </authorList>
    </citation>
    <scope>NUCLEOTIDE SEQUENCE [LARGE SCALE GENOMIC DNA]</scope>
    <source>
        <strain evidence="7 8">PCC 7110</strain>
    </source>
</reference>
<evidence type="ECO:0000313" key="7">
    <source>
        <dbReference type="EMBL" id="KYC38849.1"/>
    </source>
</evidence>
<dbReference type="InterPro" id="IPR036249">
    <property type="entry name" value="Thioredoxin-like_sf"/>
</dbReference>
<dbReference type="EC" id="2.5.1.18" evidence="1"/>
<evidence type="ECO:0000256" key="2">
    <source>
        <dbReference type="ARBA" id="ARBA00022679"/>
    </source>
</evidence>
<dbReference type="InterPro" id="IPR045073">
    <property type="entry name" value="Omega/Tau-like"/>
</dbReference>
<dbReference type="STRING" id="128403.WA1_33065"/>
<dbReference type="AlphaFoldDB" id="A0A139X2B2"/>
<dbReference type="GO" id="GO:0004364">
    <property type="term" value="F:glutathione transferase activity"/>
    <property type="evidence" value="ECO:0007669"/>
    <property type="project" value="UniProtKB-EC"/>
</dbReference>
<dbReference type="SUPFAM" id="SSF52833">
    <property type="entry name" value="Thioredoxin-like"/>
    <property type="match status" value="1"/>
</dbReference>
<dbReference type="Gene3D" id="1.20.1050.10">
    <property type="match status" value="1"/>
</dbReference>
<dbReference type="InterPro" id="IPR005442">
    <property type="entry name" value="GST_omega"/>
</dbReference>
<keyword evidence="8" id="KW-1185">Reference proteome</keyword>
<dbReference type="InterPro" id="IPR040079">
    <property type="entry name" value="Glutathione_S-Trfase"/>
</dbReference>
<evidence type="ECO:0000256" key="3">
    <source>
        <dbReference type="ARBA" id="ARBA00023002"/>
    </source>
</evidence>
<dbReference type="InterPro" id="IPR010987">
    <property type="entry name" value="Glutathione-S-Trfase_C-like"/>
</dbReference>
<dbReference type="InterPro" id="IPR050983">
    <property type="entry name" value="GST_Omega/HSP26"/>
</dbReference>
<dbReference type="PROSITE" id="PS50404">
    <property type="entry name" value="GST_NTER"/>
    <property type="match status" value="1"/>
</dbReference>
<comment type="catalytic activity">
    <reaction evidence="4">
        <text>RX + glutathione = an S-substituted glutathione + a halide anion + H(+)</text>
        <dbReference type="Rhea" id="RHEA:16437"/>
        <dbReference type="ChEBI" id="CHEBI:15378"/>
        <dbReference type="ChEBI" id="CHEBI:16042"/>
        <dbReference type="ChEBI" id="CHEBI:17792"/>
        <dbReference type="ChEBI" id="CHEBI:57925"/>
        <dbReference type="ChEBI" id="CHEBI:90779"/>
        <dbReference type="EC" id="2.5.1.18"/>
    </reaction>
</comment>
<accession>A0A139X2B2</accession>
<sequence length="223" mass="25820">MTKITIYSAVVCPFAHRSRLALLEKSVDFDLIEIDLQNKPPGFTEISPYGKVPVIKHGEHRVWESAIINEYLEEAFPEPSLLPKEPILKAQARIWIDFANTRFVSAYSSLLRSPDSEQQKAAAVELRNHLQFIENEALAKLSGDGDYWFGNSISLVDLTYYPWFERWAALEEYRGFQIPDELTRLHRWRQAVSQRESVRAIANSKEFYLQRYARFAKVPVAVN</sequence>
<dbReference type="SUPFAM" id="SSF47616">
    <property type="entry name" value="GST C-terminal domain-like"/>
    <property type="match status" value="1"/>
</dbReference>
<evidence type="ECO:0000256" key="1">
    <source>
        <dbReference type="ARBA" id="ARBA00012452"/>
    </source>
</evidence>
<dbReference type="PROSITE" id="PS51354">
    <property type="entry name" value="GLUTAREDOXIN_2"/>
    <property type="match status" value="1"/>
</dbReference>
<feature type="domain" description="GST C-terminal" evidence="6">
    <location>
        <begin position="85"/>
        <end position="215"/>
    </location>
</feature>
<dbReference type="OrthoDB" id="508763at2"/>
<dbReference type="InterPro" id="IPR036282">
    <property type="entry name" value="Glutathione-S-Trfase_C_sf"/>
</dbReference>
<keyword evidence="2 7" id="KW-0808">Transferase</keyword>
<dbReference type="GO" id="GO:0005737">
    <property type="term" value="C:cytoplasm"/>
    <property type="evidence" value="ECO:0007669"/>
    <property type="project" value="InterPro"/>
</dbReference>
<dbReference type="Proteomes" id="UP000076925">
    <property type="component" value="Unassembled WGS sequence"/>
</dbReference>
<name>A0A139X2B2_9CYAN</name>
<dbReference type="PANTHER" id="PTHR43968">
    <property type="match status" value="1"/>
</dbReference>